<dbReference type="InterPro" id="IPR005116">
    <property type="entry name" value="Transp-assoc_OB_typ1"/>
</dbReference>
<feature type="domain" description="Mop" evidence="3">
    <location>
        <begin position="2"/>
        <end position="69"/>
    </location>
</feature>
<dbReference type="PROSITE" id="PS51866">
    <property type="entry name" value="MOP"/>
    <property type="match status" value="1"/>
</dbReference>
<name>A0A1X2BUD2_9MYCO</name>
<evidence type="ECO:0000313" key="4">
    <source>
        <dbReference type="EMBL" id="ORW67287.1"/>
    </source>
</evidence>
<organism evidence="4 5">
    <name type="scientific">Mycobacterium riyadhense</name>
    <dbReference type="NCBI Taxonomy" id="486698"/>
    <lineage>
        <taxon>Bacteria</taxon>
        <taxon>Bacillati</taxon>
        <taxon>Actinomycetota</taxon>
        <taxon>Actinomycetes</taxon>
        <taxon>Mycobacteriales</taxon>
        <taxon>Mycobacteriaceae</taxon>
        <taxon>Mycobacterium</taxon>
    </lineage>
</organism>
<dbReference type="GeneID" id="93492428"/>
<dbReference type="Gene3D" id="2.40.50.100">
    <property type="match status" value="1"/>
</dbReference>
<dbReference type="AlphaFoldDB" id="A0A1X2BUD2"/>
<accession>A0A1X2BUD2</accession>
<keyword evidence="5" id="KW-1185">Reference proteome</keyword>
<evidence type="ECO:0000259" key="3">
    <source>
        <dbReference type="PROSITE" id="PS51866"/>
    </source>
</evidence>
<proteinExistence type="predicted"/>
<reference evidence="4 5" key="1">
    <citation type="submission" date="2016-01" db="EMBL/GenBank/DDBJ databases">
        <title>The new phylogeny of the genus Mycobacterium.</title>
        <authorList>
            <person name="Tarcisio F."/>
            <person name="Conor M."/>
            <person name="Antonella G."/>
            <person name="Elisabetta G."/>
            <person name="Giulia F.S."/>
            <person name="Sara T."/>
            <person name="Anna F."/>
            <person name="Clotilde B."/>
            <person name="Roberto B."/>
            <person name="Veronica D.S."/>
            <person name="Fabio R."/>
            <person name="Monica P."/>
            <person name="Olivier J."/>
            <person name="Enrico T."/>
            <person name="Nicola S."/>
        </authorList>
    </citation>
    <scope>NUCLEOTIDE SEQUENCE [LARGE SCALE GENOMIC DNA]</scope>
    <source>
        <strain evidence="4 5">DSM 45176</strain>
    </source>
</reference>
<comment type="caution">
    <text evidence="4">The sequence shown here is derived from an EMBL/GenBank/DDBJ whole genome shotgun (WGS) entry which is preliminary data.</text>
</comment>
<dbReference type="Proteomes" id="UP000193087">
    <property type="component" value="Unassembled WGS sequence"/>
</dbReference>
<sequence length="70" mass="7255">MRLSTRNQLKGIITEVDLGSVMAIVKVRLDGGDQVVTSSITKDAAVGLGLAVGQPATVFIKSTEVTIGVE</sequence>
<evidence type="ECO:0000256" key="1">
    <source>
        <dbReference type="ARBA" id="ARBA00022505"/>
    </source>
</evidence>
<dbReference type="InterPro" id="IPR004606">
    <property type="entry name" value="Mop_domain"/>
</dbReference>
<evidence type="ECO:0000313" key="5">
    <source>
        <dbReference type="Proteomes" id="UP000193087"/>
    </source>
</evidence>
<protein>
    <submittedName>
        <fullName evidence="4">Molybdenum-binding protein</fullName>
    </submittedName>
</protein>
<keyword evidence="1 2" id="KW-0500">Molybdenum</keyword>
<dbReference type="STRING" id="486698.AWC22_27675"/>
<dbReference type="SUPFAM" id="SSF50331">
    <property type="entry name" value="MOP-like"/>
    <property type="match status" value="1"/>
</dbReference>
<dbReference type="Pfam" id="PF03459">
    <property type="entry name" value="TOBE"/>
    <property type="match status" value="1"/>
</dbReference>
<gene>
    <name evidence="4" type="ORF">AWC22_27675</name>
</gene>
<dbReference type="NCBIfam" id="TIGR00638">
    <property type="entry name" value="Mop"/>
    <property type="match status" value="1"/>
</dbReference>
<dbReference type="OrthoDB" id="122515at2"/>
<dbReference type="InterPro" id="IPR008995">
    <property type="entry name" value="Mo/tungstate-bd_C_term_dom"/>
</dbReference>
<dbReference type="EMBL" id="LQPQ01000182">
    <property type="protein sequence ID" value="ORW67287.1"/>
    <property type="molecule type" value="Genomic_DNA"/>
</dbReference>
<dbReference type="GO" id="GO:0015689">
    <property type="term" value="P:molybdate ion transport"/>
    <property type="evidence" value="ECO:0007669"/>
    <property type="project" value="InterPro"/>
</dbReference>
<evidence type="ECO:0000256" key="2">
    <source>
        <dbReference type="PROSITE-ProRule" id="PRU01213"/>
    </source>
</evidence>
<dbReference type="RefSeq" id="WP_085252320.1">
    <property type="nucleotide sequence ID" value="NZ_CAJMWJ010000001.1"/>
</dbReference>